<keyword evidence="5" id="KW-0862">Zinc</keyword>
<keyword evidence="2" id="KW-0479">Metal-binding</keyword>
<dbReference type="CDD" id="cd14733">
    <property type="entry name" value="BACK"/>
    <property type="match status" value="1"/>
</dbReference>
<dbReference type="SMART" id="SM00225">
    <property type="entry name" value="BTB"/>
    <property type="match status" value="1"/>
</dbReference>
<evidence type="ECO:0000256" key="5">
    <source>
        <dbReference type="ARBA" id="ARBA00022833"/>
    </source>
</evidence>
<dbReference type="GO" id="GO:0005516">
    <property type="term" value="F:calmodulin binding"/>
    <property type="evidence" value="ECO:0007669"/>
    <property type="project" value="UniProtKB-ARBA"/>
</dbReference>
<dbReference type="SUPFAM" id="SSF54695">
    <property type="entry name" value="POZ domain"/>
    <property type="match status" value="1"/>
</dbReference>
<evidence type="ECO:0000256" key="1">
    <source>
        <dbReference type="ARBA" id="ARBA00004906"/>
    </source>
</evidence>
<dbReference type="GO" id="GO:0009751">
    <property type="term" value="P:response to salicylic acid"/>
    <property type="evidence" value="ECO:0007669"/>
    <property type="project" value="UniProtKB-ARBA"/>
</dbReference>
<dbReference type="InterPro" id="IPR044513">
    <property type="entry name" value="BT1/2/3/4/5"/>
</dbReference>
<feature type="domain" description="TAZ-type" evidence="7">
    <location>
        <begin position="264"/>
        <end position="362"/>
    </location>
</feature>
<evidence type="ECO:0000313" key="8">
    <source>
        <dbReference type="EMBL" id="JAT58243.1"/>
    </source>
</evidence>
<gene>
    <name evidence="8" type="primary">BT4_0</name>
    <name evidence="8" type="ORF">g.72050</name>
</gene>
<dbReference type="PANTHER" id="PTHR46287">
    <property type="entry name" value="BTB/POZ AND TAZ DOMAIN-CONTAINING PROTEIN 3-RELATED"/>
    <property type="match status" value="1"/>
</dbReference>
<sequence>MACLELDFSQQTFEEPFILQLEESISAEILAVPEASTSSLYQNNNIPKPPPLPGVSHVRNNFPRNLSSYSYVPKEIKNSWDRLFKEGYGADVHFLTDEKEIILAHSCVLNTASPVLRNLLNQAKIKGGFHCIKIPGVPSVAVSAFVRFLYSSCYEQNVMRKYILHLLVLSHTFSVPPLKQVCINQLEKALLTTENVIDVLQLARECDAPRLSLFCIRQVVMEFKKVSASEGWKVMRQSNPSLEQELLECLVEADTITQEKVNKKEEKKMYLQLYEAMEALLHICKDGCRTIGPRDKMPKGNQVTCNFPACKGLESLVRHFSACKTRVPGGCTHCKRTWQLFELHSRMCDEPDFCKVPLCRHFKDKMQQQSKKEDLKWRLLVSKVKAAKGTIDSIAARRYVQP</sequence>
<dbReference type="InterPro" id="IPR011333">
    <property type="entry name" value="SKP1/BTB/POZ_sf"/>
</dbReference>
<organism evidence="8">
    <name type="scientific">Anthurium amnicola</name>
    <dbReference type="NCBI Taxonomy" id="1678845"/>
    <lineage>
        <taxon>Eukaryota</taxon>
        <taxon>Viridiplantae</taxon>
        <taxon>Streptophyta</taxon>
        <taxon>Embryophyta</taxon>
        <taxon>Tracheophyta</taxon>
        <taxon>Spermatophyta</taxon>
        <taxon>Magnoliopsida</taxon>
        <taxon>Liliopsida</taxon>
        <taxon>Araceae</taxon>
        <taxon>Pothoideae</taxon>
        <taxon>Potheae</taxon>
        <taxon>Anthurium</taxon>
    </lineage>
</organism>
<dbReference type="GO" id="GO:0006355">
    <property type="term" value="P:regulation of DNA-templated transcription"/>
    <property type="evidence" value="ECO:0007669"/>
    <property type="project" value="UniProtKB-ARBA"/>
</dbReference>
<dbReference type="PANTHER" id="PTHR46287:SF11">
    <property type="entry name" value="BTB_POZ AND TAZ DOMAIN-CONTAINING PROTEIN 4"/>
    <property type="match status" value="1"/>
</dbReference>
<dbReference type="EMBL" id="GDJX01009693">
    <property type="protein sequence ID" value="JAT58243.1"/>
    <property type="molecule type" value="Transcribed_RNA"/>
</dbReference>
<proteinExistence type="predicted"/>
<dbReference type="GO" id="GO:0008270">
    <property type="term" value="F:zinc ion binding"/>
    <property type="evidence" value="ECO:0007669"/>
    <property type="project" value="UniProtKB-KW"/>
</dbReference>
<keyword evidence="4" id="KW-0833">Ubl conjugation pathway</keyword>
<dbReference type="SMART" id="SM00551">
    <property type="entry name" value="ZnF_TAZ"/>
    <property type="match status" value="1"/>
</dbReference>
<dbReference type="PROSITE" id="PS50097">
    <property type="entry name" value="BTB"/>
    <property type="match status" value="1"/>
</dbReference>
<dbReference type="PROSITE" id="PS50134">
    <property type="entry name" value="ZF_TAZ"/>
    <property type="match status" value="1"/>
</dbReference>
<comment type="pathway">
    <text evidence="1">Protein modification; protein ubiquitination.</text>
</comment>
<dbReference type="FunFam" id="1.20.1020.10:FF:000004">
    <property type="entry name" value="BTB/POZ and TAZ domain-containing protein 2"/>
    <property type="match status" value="1"/>
</dbReference>
<dbReference type="AlphaFoldDB" id="A0A1D1YU86"/>
<evidence type="ECO:0000259" key="7">
    <source>
        <dbReference type="PROSITE" id="PS50134"/>
    </source>
</evidence>
<dbReference type="Gene3D" id="3.30.710.10">
    <property type="entry name" value="Potassium Channel Kv1.1, Chain A"/>
    <property type="match status" value="1"/>
</dbReference>
<accession>A0A1D1YU86</accession>
<dbReference type="Pfam" id="PF00651">
    <property type="entry name" value="BTB"/>
    <property type="match status" value="1"/>
</dbReference>
<evidence type="ECO:0000256" key="4">
    <source>
        <dbReference type="ARBA" id="ARBA00022786"/>
    </source>
</evidence>
<feature type="domain" description="BTB" evidence="6">
    <location>
        <begin position="90"/>
        <end position="152"/>
    </location>
</feature>
<dbReference type="Gene3D" id="1.20.1020.10">
    <property type="entry name" value="TAZ domain"/>
    <property type="match status" value="1"/>
</dbReference>
<dbReference type="GO" id="GO:0009725">
    <property type="term" value="P:response to hormone"/>
    <property type="evidence" value="ECO:0007669"/>
    <property type="project" value="UniProtKB-ARBA"/>
</dbReference>
<evidence type="ECO:0000256" key="2">
    <source>
        <dbReference type="ARBA" id="ARBA00022723"/>
    </source>
</evidence>
<reference evidence="8" key="1">
    <citation type="submission" date="2015-07" db="EMBL/GenBank/DDBJ databases">
        <title>Transcriptome Assembly of Anthurium amnicola.</title>
        <authorList>
            <person name="Suzuki J."/>
        </authorList>
    </citation>
    <scope>NUCLEOTIDE SEQUENCE</scope>
</reference>
<dbReference type="InterPro" id="IPR000197">
    <property type="entry name" value="Znf_TAZ"/>
</dbReference>
<keyword evidence="3" id="KW-0863">Zinc-finger</keyword>
<dbReference type="GO" id="GO:0042542">
    <property type="term" value="P:response to hydrogen peroxide"/>
    <property type="evidence" value="ECO:0007669"/>
    <property type="project" value="UniProtKB-ARBA"/>
</dbReference>
<dbReference type="InterPro" id="IPR035898">
    <property type="entry name" value="TAZ_dom_sf"/>
</dbReference>
<protein>
    <submittedName>
        <fullName evidence="8">BTB/POZ and TAZ domain-containing protein 4</fullName>
    </submittedName>
</protein>
<dbReference type="Pfam" id="PF02135">
    <property type="entry name" value="zf-TAZ"/>
    <property type="match status" value="1"/>
</dbReference>
<dbReference type="InterPro" id="IPR000210">
    <property type="entry name" value="BTB/POZ_dom"/>
</dbReference>
<dbReference type="Gene3D" id="1.25.40.420">
    <property type="match status" value="1"/>
</dbReference>
<evidence type="ECO:0000256" key="3">
    <source>
        <dbReference type="ARBA" id="ARBA00022771"/>
    </source>
</evidence>
<dbReference type="SUPFAM" id="SSF57933">
    <property type="entry name" value="TAZ domain"/>
    <property type="match status" value="1"/>
</dbReference>
<evidence type="ECO:0000259" key="6">
    <source>
        <dbReference type="PROSITE" id="PS50097"/>
    </source>
</evidence>
<name>A0A1D1YU86_9ARAE</name>